<dbReference type="EMBL" id="LYPA01000051">
    <property type="protein sequence ID" value="OBR65878.1"/>
    <property type="molecule type" value="Genomic_DNA"/>
</dbReference>
<feature type="domain" description="SLH" evidence="2">
    <location>
        <begin position="180"/>
        <end position="243"/>
    </location>
</feature>
<dbReference type="GO" id="GO:0000272">
    <property type="term" value="P:polysaccharide catabolic process"/>
    <property type="evidence" value="ECO:0007669"/>
    <property type="project" value="InterPro"/>
</dbReference>
<dbReference type="Pfam" id="PF00395">
    <property type="entry name" value="SLH"/>
    <property type="match status" value="3"/>
</dbReference>
<dbReference type="SUPFAM" id="SSF49384">
    <property type="entry name" value="Carbohydrate-binding domain"/>
    <property type="match status" value="1"/>
</dbReference>
<dbReference type="Gene3D" id="2.60.40.680">
    <property type="match status" value="1"/>
</dbReference>
<dbReference type="AlphaFoldDB" id="A0A1A5YJY8"/>
<accession>A0A1A5YJY8</accession>
<keyword evidence="1" id="KW-0732">Signal</keyword>
<dbReference type="PANTHER" id="PTHR43308:SF5">
    <property type="entry name" value="S-LAYER PROTEIN _ PEPTIDOGLYCAN ENDO-BETA-N-ACETYLGLUCOSAMINIDASE"/>
    <property type="match status" value="1"/>
</dbReference>
<evidence type="ECO:0000313" key="4">
    <source>
        <dbReference type="Proteomes" id="UP000092024"/>
    </source>
</evidence>
<dbReference type="PANTHER" id="PTHR43308">
    <property type="entry name" value="OUTER MEMBRANE PROTEIN ALPHA-RELATED"/>
    <property type="match status" value="1"/>
</dbReference>
<dbReference type="Proteomes" id="UP000092024">
    <property type="component" value="Unassembled WGS sequence"/>
</dbReference>
<feature type="domain" description="SLH" evidence="2">
    <location>
        <begin position="244"/>
        <end position="306"/>
    </location>
</feature>
<dbReference type="GO" id="GO:0030246">
    <property type="term" value="F:carbohydrate binding"/>
    <property type="evidence" value="ECO:0007669"/>
    <property type="project" value="InterPro"/>
</dbReference>
<gene>
    <name evidence="3" type="ORF">A7K91_18055</name>
</gene>
<dbReference type="InterPro" id="IPR051465">
    <property type="entry name" value="Cell_Envelope_Struct_Comp"/>
</dbReference>
<dbReference type="InterPro" id="IPR008965">
    <property type="entry name" value="CBM2/CBM3_carb-bd_dom_sf"/>
</dbReference>
<name>A0A1A5YJY8_9BACL</name>
<dbReference type="InterPro" id="IPR002102">
    <property type="entry name" value="Cohesin_dom"/>
</dbReference>
<feature type="domain" description="SLH" evidence="2">
    <location>
        <begin position="310"/>
        <end position="373"/>
    </location>
</feature>
<dbReference type="PROSITE" id="PS51272">
    <property type="entry name" value="SLH"/>
    <property type="match status" value="3"/>
</dbReference>
<protein>
    <recommendedName>
        <fullName evidence="2">SLH domain-containing protein</fullName>
    </recommendedName>
</protein>
<organism evidence="3 4">
    <name type="scientific">Paenibacillus oryzae</name>
    <dbReference type="NCBI Taxonomy" id="1844972"/>
    <lineage>
        <taxon>Bacteria</taxon>
        <taxon>Bacillati</taxon>
        <taxon>Bacillota</taxon>
        <taxon>Bacilli</taxon>
        <taxon>Bacillales</taxon>
        <taxon>Paenibacillaceae</taxon>
        <taxon>Paenibacillus</taxon>
    </lineage>
</organism>
<sequence>MLTLLGKGRRNNMTSNVFRLIICFALMLGIAQPLAQAAESHPQFNVKASKEHGIETGSELTITVRGEALQDMFGYELVMEYDRERLVFLRAASLQTPGYRVTPQEKNGEIVFAFTKVGASTAAISGAADLASFTFRASGEGEAYVSLVKAKAVKKDATALEYAPLARVELDISASTLPEPVISFPDVPEEHWAKEAIDRAVTLGIVKGYADGTFKPQKPVTRAEFVTMLVRALQPRNPLISDKAAFTDEAEIGEWARAEVGLAVGNGWINGFSDGSFRPGRQITRSEMTTIAARALGLAVTGEERSESGMESFSDWSRVPAWAKPAFAAAVEKGLIQGRGGNRLAPEEPTNRAESIVLILRLLDYSAGVQAGQ</sequence>
<feature type="signal peptide" evidence="1">
    <location>
        <begin position="1"/>
        <end position="37"/>
    </location>
</feature>
<evidence type="ECO:0000259" key="2">
    <source>
        <dbReference type="PROSITE" id="PS51272"/>
    </source>
</evidence>
<evidence type="ECO:0000313" key="3">
    <source>
        <dbReference type="EMBL" id="OBR65878.1"/>
    </source>
</evidence>
<dbReference type="InterPro" id="IPR001119">
    <property type="entry name" value="SLH_dom"/>
</dbReference>
<dbReference type="Pfam" id="PF00963">
    <property type="entry name" value="Cohesin"/>
    <property type="match status" value="1"/>
</dbReference>
<proteinExistence type="predicted"/>
<dbReference type="CDD" id="cd08547">
    <property type="entry name" value="Type_II_cohesin"/>
    <property type="match status" value="1"/>
</dbReference>
<feature type="chain" id="PRO_5008340445" description="SLH domain-containing protein" evidence="1">
    <location>
        <begin position="38"/>
        <end position="373"/>
    </location>
</feature>
<comment type="caution">
    <text evidence="3">The sequence shown here is derived from an EMBL/GenBank/DDBJ whole genome shotgun (WGS) entry which is preliminary data.</text>
</comment>
<dbReference type="STRING" id="1844972.A7K91_18055"/>
<evidence type="ECO:0000256" key="1">
    <source>
        <dbReference type="SAM" id="SignalP"/>
    </source>
</evidence>
<reference evidence="3 4" key="1">
    <citation type="submission" date="2016-05" db="EMBL/GenBank/DDBJ databases">
        <title>Paenibacillus oryzae. sp. nov., isolated from the rice root.</title>
        <authorList>
            <person name="Zhang J."/>
            <person name="Zhang X."/>
        </authorList>
    </citation>
    <scope>NUCLEOTIDE SEQUENCE [LARGE SCALE GENOMIC DNA]</scope>
    <source>
        <strain evidence="3 4">1DrF-4</strain>
    </source>
</reference>
<keyword evidence="4" id="KW-1185">Reference proteome</keyword>